<evidence type="ECO:0000256" key="1">
    <source>
        <dbReference type="PROSITE-ProRule" id="PRU00235"/>
    </source>
</evidence>
<dbReference type="GO" id="GO:0005085">
    <property type="term" value="F:guanyl-nucleotide exchange factor activity"/>
    <property type="evidence" value="ECO:0007669"/>
    <property type="project" value="TreeGrafter"/>
</dbReference>
<evidence type="ECO:0000313" key="5">
    <source>
        <dbReference type="Proteomes" id="UP000054266"/>
    </source>
</evidence>
<feature type="repeat" description="RCC1" evidence="1">
    <location>
        <begin position="176"/>
        <end position="228"/>
    </location>
</feature>
<dbReference type="InterPro" id="IPR000408">
    <property type="entry name" value="Reg_chr_condens"/>
</dbReference>
<evidence type="ECO:0000256" key="2">
    <source>
        <dbReference type="SAM" id="MobiDB-lite"/>
    </source>
</evidence>
<dbReference type="Proteomes" id="UP000054266">
    <property type="component" value="Unassembled WGS sequence"/>
</dbReference>
<dbReference type="Gene3D" id="2.130.10.30">
    <property type="entry name" value="Regulator of chromosome condensation 1/beta-lactamase-inhibitor protein II"/>
    <property type="match status" value="1"/>
</dbReference>
<name>A0A0D2FBJ6_9EURO</name>
<protein>
    <recommendedName>
        <fullName evidence="3">F-box domain-containing protein</fullName>
    </recommendedName>
</protein>
<dbReference type="PANTHER" id="PTHR45982:SF3">
    <property type="entry name" value="F-BOX PROTEIN POF9"/>
    <property type="match status" value="1"/>
</dbReference>
<feature type="region of interest" description="Disordered" evidence="2">
    <location>
        <begin position="115"/>
        <end position="136"/>
    </location>
</feature>
<evidence type="ECO:0000313" key="4">
    <source>
        <dbReference type="EMBL" id="KIW64245.1"/>
    </source>
</evidence>
<proteinExistence type="predicted"/>
<dbReference type="InterPro" id="IPR036047">
    <property type="entry name" value="F-box-like_dom_sf"/>
</dbReference>
<dbReference type="AlphaFoldDB" id="A0A0D2FBJ6"/>
<evidence type="ECO:0000259" key="3">
    <source>
        <dbReference type="PROSITE" id="PS50181"/>
    </source>
</evidence>
<keyword evidence="5" id="KW-1185">Reference proteome</keyword>
<gene>
    <name evidence="4" type="ORF">PV04_09192</name>
</gene>
<dbReference type="STRING" id="5601.A0A0D2FBJ6"/>
<feature type="region of interest" description="Disordered" evidence="2">
    <location>
        <begin position="553"/>
        <end position="578"/>
    </location>
</feature>
<dbReference type="SUPFAM" id="SSF81383">
    <property type="entry name" value="F-box domain"/>
    <property type="match status" value="1"/>
</dbReference>
<organism evidence="4 5">
    <name type="scientific">Phialophora macrospora</name>
    <dbReference type="NCBI Taxonomy" id="1851006"/>
    <lineage>
        <taxon>Eukaryota</taxon>
        <taxon>Fungi</taxon>
        <taxon>Dikarya</taxon>
        <taxon>Ascomycota</taxon>
        <taxon>Pezizomycotina</taxon>
        <taxon>Eurotiomycetes</taxon>
        <taxon>Chaetothyriomycetidae</taxon>
        <taxon>Chaetothyriales</taxon>
        <taxon>Herpotrichiellaceae</taxon>
        <taxon>Phialophora</taxon>
    </lineage>
</organism>
<dbReference type="PANTHER" id="PTHR45982">
    <property type="entry name" value="REGULATOR OF CHROMOSOME CONDENSATION"/>
    <property type="match status" value="1"/>
</dbReference>
<dbReference type="HOGENOM" id="CLU_019361_0_0_1"/>
<accession>A0A0D2FBJ6</accession>
<dbReference type="PROSITE" id="PS50181">
    <property type="entry name" value="FBOX"/>
    <property type="match status" value="1"/>
</dbReference>
<feature type="region of interest" description="Disordered" evidence="2">
    <location>
        <begin position="658"/>
        <end position="688"/>
    </location>
</feature>
<dbReference type="InterPro" id="IPR051553">
    <property type="entry name" value="Ran_GTPase-activating"/>
</dbReference>
<reference evidence="4 5" key="1">
    <citation type="submission" date="2015-01" db="EMBL/GenBank/DDBJ databases">
        <title>The Genome Sequence of Capronia semiimmersa CBS27337.</title>
        <authorList>
            <consortium name="The Broad Institute Genomics Platform"/>
            <person name="Cuomo C."/>
            <person name="de Hoog S."/>
            <person name="Gorbushina A."/>
            <person name="Stielow B."/>
            <person name="Teixiera M."/>
            <person name="Abouelleil A."/>
            <person name="Chapman S.B."/>
            <person name="Priest M."/>
            <person name="Young S.K."/>
            <person name="Wortman J."/>
            <person name="Nusbaum C."/>
            <person name="Birren B."/>
        </authorList>
    </citation>
    <scope>NUCLEOTIDE SEQUENCE [LARGE SCALE GENOMIC DNA]</scope>
    <source>
        <strain evidence="4 5">CBS 27337</strain>
    </source>
</reference>
<sequence>MPLLDLPDDILSIVLSYLHPEDYLRLCRVAKQVYVKYRQDSVYWRNEASNTFRLPISPLLAADGPRWYWLYKRLKTQTRLYTWGQGIYQDVGPERALPLPRRPPPHVPHRVLPRVPARPHPAMLPPRPTPVTITPRRNFHRTSSSWPVEVHIPDEVGVIADLQCGGWSTTILSADGKLYTTGSINSMDRGLTGQASNDFHPLEYLTQSTSAIRQFSSGRSHVLALTDHGKILSWDRIHAKGLMVFSRSGTPFEGRPTRVAAGWGESSAYVPEIGILYWSPLQNDQTDQMEDGKPVKEKVIPGTALRATETGHVEVIKHVVLEDYVVYITDESKAYACCMRTDNPAQSEPSQPPFEIPGFSAPDRELKDIQGSFRRFSVFTAAGEVLSGNVDYIRRCAEAARTYPEAVSSGDWSTLTSLLASRPQDIPALQHTGVISLAYGDYHYHALHADGKITSYGTDSQSCGSLGLSGPETGGRFRGLRRERAGPRADAELLPIANIRGRQVWFEPEKKDWLQWMENRLNKPLLAPNGQPARQIWEVDAVKQAAFSEWVEQEGKHWEEGPLGGESAEVSAQSPKKDRSGDYANLGSYFPIAIAAAGWHSGALVLVDEDKAHAVRTKWVTHPQQELEDDKMPSMPGAFESSEVGEVEVWKTDGFPKVRLPNGFEMPGEGEPRPWRDGTPTMQELGLE</sequence>
<dbReference type="Pfam" id="PF00646">
    <property type="entry name" value="F-box"/>
    <property type="match status" value="1"/>
</dbReference>
<feature type="domain" description="F-box" evidence="3">
    <location>
        <begin position="1"/>
        <end position="47"/>
    </location>
</feature>
<dbReference type="InterPro" id="IPR001810">
    <property type="entry name" value="F-box_dom"/>
</dbReference>
<dbReference type="EMBL" id="KN846961">
    <property type="protein sequence ID" value="KIW64245.1"/>
    <property type="molecule type" value="Genomic_DNA"/>
</dbReference>
<feature type="compositionally biased region" description="Pro residues" evidence="2">
    <location>
        <begin position="116"/>
        <end position="129"/>
    </location>
</feature>
<dbReference type="PROSITE" id="PS50012">
    <property type="entry name" value="RCC1_3"/>
    <property type="match status" value="1"/>
</dbReference>
<dbReference type="InterPro" id="IPR009091">
    <property type="entry name" value="RCC1/BLIP-II"/>
</dbReference>
<dbReference type="GO" id="GO:0005737">
    <property type="term" value="C:cytoplasm"/>
    <property type="evidence" value="ECO:0007669"/>
    <property type="project" value="TreeGrafter"/>
</dbReference>
<dbReference type="SUPFAM" id="SSF50985">
    <property type="entry name" value="RCC1/BLIP-II"/>
    <property type="match status" value="1"/>
</dbReference>